<organism evidence="3 4">
    <name type="scientific">Cohnella fermenti</name>
    <dbReference type="NCBI Taxonomy" id="2565925"/>
    <lineage>
        <taxon>Bacteria</taxon>
        <taxon>Bacillati</taxon>
        <taxon>Bacillota</taxon>
        <taxon>Bacilli</taxon>
        <taxon>Bacillales</taxon>
        <taxon>Paenibacillaceae</taxon>
        <taxon>Cohnella</taxon>
    </lineage>
</organism>
<evidence type="ECO:0000256" key="2">
    <source>
        <dbReference type="SAM" id="Phobius"/>
    </source>
</evidence>
<feature type="region of interest" description="Disordered" evidence="1">
    <location>
        <begin position="117"/>
        <end position="156"/>
    </location>
</feature>
<keyword evidence="4" id="KW-1185">Reference proteome</keyword>
<dbReference type="Proteomes" id="UP000310636">
    <property type="component" value="Unassembled WGS sequence"/>
</dbReference>
<dbReference type="RefSeq" id="WP_136370609.1">
    <property type="nucleotide sequence ID" value="NZ_SSOB01000017.1"/>
</dbReference>
<feature type="compositionally biased region" description="Polar residues" evidence="1">
    <location>
        <begin position="1"/>
        <end position="19"/>
    </location>
</feature>
<feature type="transmembrane region" description="Helical" evidence="2">
    <location>
        <begin position="84"/>
        <end position="110"/>
    </location>
</feature>
<dbReference type="OrthoDB" id="9925356at2"/>
<sequence>MRTPANRSAASGERTSATDAPSPDAEMGKKTRKRSKLNRRVGMIVARTLAAGTSLWGAFGAAPVQASDINASSSDRLATSVVEAGIGTLPLLAAMGVGIVVSVAAVIAFLQMTAKNKGSADEPEEIWEEGAGTGADGWSKDRRDSVEDESAGSGPT</sequence>
<keyword evidence="2" id="KW-0812">Transmembrane</keyword>
<comment type="caution">
    <text evidence="3">The sequence shown here is derived from an EMBL/GenBank/DDBJ whole genome shotgun (WGS) entry which is preliminary data.</text>
</comment>
<evidence type="ECO:0000256" key="1">
    <source>
        <dbReference type="SAM" id="MobiDB-lite"/>
    </source>
</evidence>
<keyword evidence="2" id="KW-1133">Transmembrane helix</keyword>
<feature type="region of interest" description="Disordered" evidence="1">
    <location>
        <begin position="1"/>
        <end position="36"/>
    </location>
</feature>
<proteinExistence type="predicted"/>
<feature type="transmembrane region" description="Helical" evidence="2">
    <location>
        <begin position="41"/>
        <end position="64"/>
    </location>
</feature>
<dbReference type="EMBL" id="SSOB01000017">
    <property type="protein sequence ID" value="THF77998.1"/>
    <property type="molecule type" value="Genomic_DNA"/>
</dbReference>
<protein>
    <submittedName>
        <fullName evidence="3">Uncharacterized protein</fullName>
    </submittedName>
</protein>
<dbReference type="AlphaFoldDB" id="A0A4S4BSK9"/>
<name>A0A4S4BSK9_9BACL</name>
<reference evidence="3 4" key="1">
    <citation type="submission" date="2019-04" db="EMBL/GenBank/DDBJ databases">
        <title>Cohnella sp. nov. isolated from preserved vegetables.</title>
        <authorList>
            <person name="Lin S.-Y."/>
            <person name="Hung M.-H."/>
            <person name="Young C.-C."/>
        </authorList>
    </citation>
    <scope>NUCLEOTIDE SEQUENCE [LARGE SCALE GENOMIC DNA]</scope>
    <source>
        <strain evidence="3 4">CC-MHH1044</strain>
    </source>
</reference>
<accession>A0A4S4BSK9</accession>
<evidence type="ECO:0000313" key="4">
    <source>
        <dbReference type="Proteomes" id="UP000310636"/>
    </source>
</evidence>
<keyword evidence="2" id="KW-0472">Membrane</keyword>
<evidence type="ECO:0000313" key="3">
    <source>
        <dbReference type="EMBL" id="THF77998.1"/>
    </source>
</evidence>
<gene>
    <name evidence="3" type="ORF">E6C55_14935</name>
</gene>